<evidence type="ECO:0008006" key="4">
    <source>
        <dbReference type="Google" id="ProtNLM"/>
    </source>
</evidence>
<comment type="caution">
    <text evidence="2">The sequence shown here is derived from an EMBL/GenBank/DDBJ whole genome shotgun (WGS) entry which is preliminary data.</text>
</comment>
<name>A0ABQ3HZY8_9BACT</name>
<accession>A0ABQ3HZY8</accession>
<evidence type="ECO:0000313" key="2">
    <source>
        <dbReference type="EMBL" id="GHE51750.1"/>
    </source>
</evidence>
<organism evidence="2 3">
    <name type="scientific">Roseivirga thermotolerans</name>
    <dbReference type="NCBI Taxonomy" id="1758176"/>
    <lineage>
        <taxon>Bacteria</taxon>
        <taxon>Pseudomonadati</taxon>
        <taxon>Bacteroidota</taxon>
        <taxon>Cytophagia</taxon>
        <taxon>Cytophagales</taxon>
        <taxon>Roseivirgaceae</taxon>
        <taxon>Roseivirga</taxon>
    </lineage>
</organism>
<evidence type="ECO:0000313" key="3">
    <source>
        <dbReference type="Proteomes" id="UP000658258"/>
    </source>
</evidence>
<dbReference type="Gene3D" id="2.40.160.60">
    <property type="entry name" value="Outer membrane protein transport protein (OMPP1/FadL/TodX)"/>
    <property type="match status" value="1"/>
</dbReference>
<dbReference type="NCBIfam" id="NF033711">
    <property type="entry name" value="T9SS_PorQ"/>
    <property type="match status" value="1"/>
</dbReference>
<gene>
    <name evidence="2" type="ORF">GCM10011340_02420</name>
</gene>
<keyword evidence="3" id="KW-1185">Reference proteome</keyword>
<sequence>MKLRLLIFIVSVLGFAEPLQAQLGGSRAFEYLNVPGNTRLMALGGTNLTSGKGDLSQALYNPALLNGSMDNHLVISRLGYFADISHLMVGYAREFEKTGVWALQMGYLNYGDIQSFDEAGFLNGSFRVHEYVWSVGNSHQFGPFSVGANLKLAVSDLSSYTASALLFDMGGGFEHPEKQLTIGFLVRNLGVLLSDYIDENNSRLPLDVQLGVSFKPEHMPFRFSMTARNLNRDDVVYYDPSTNQLFGQNNEPGFSEQVLRRLVFGAELLLSPNFQLRLGYNHLLRQELKNQNAASGGAGFSFGFMFNTKRLEFAYSRALYHAAGGSNMLQMNINLNQLLKKKTND</sequence>
<dbReference type="EMBL" id="BNAG01000001">
    <property type="protein sequence ID" value="GHE51750.1"/>
    <property type="molecule type" value="Genomic_DNA"/>
</dbReference>
<dbReference type="NCBIfam" id="NF033709">
    <property type="entry name" value="PorV_fam"/>
    <property type="match status" value="1"/>
</dbReference>
<dbReference type="Proteomes" id="UP000658258">
    <property type="component" value="Unassembled WGS sequence"/>
</dbReference>
<reference evidence="3" key="1">
    <citation type="journal article" date="2019" name="Int. J. Syst. Evol. Microbiol.">
        <title>The Global Catalogue of Microorganisms (GCM) 10K type strain sequencing project: providing services to taxonomists for standard genome sequencing and annotation.</title>
        <authorList>
            <consortium name="The Broad Institute Genomics Platform"/>
            <consortium name="The Broad Institute Genome Sequencing Center for Infectious Disease"/>
            <person name="Wu L."/>
            <person name="Ma J."/>
        </authorList>
    </citation>
    <scope>NUCLEOTIDE SEQUENCE [LARGE SCALE GENOMIC DNA]</scope>
    <source>
        <strain evidence="3">CGMCC 1.15111</strain>
    </source>
</reference>
<feature type="signal peptide" evidence="1">
    <location>
        <begin position="1"/>
        <end position="21"/>
    </location>
</feature>
<dbReference type="RefSeq" id="WP_189628364.1">
    <property type="nucleotide sequence ID" value="NZ_BNAG01000001.1"/>
</dbReference>
<evidence type="ECO:0000256" key="1">
    <source>
        <dbReference type="SAM" id="SignalP"/>
    </source>
</evidence>
<proteinExistence type="predicted"/>
<protein>
    <recommendedName>
        <fullName evidence="4">Type IX secretion system protein PorQ</fullName>
    </recommendedName>
</protein>
<feature type="chain" id="PRO_5046692836" description="Type IX secretion system protein PorQ" evidence="1">
    <location>
        <begin position="22"/>
        <end position="345"/>
    </location>
</feature>
<keyword evidence="1" id="KW-0732">Signal</keyword>